<dbReference type="AlphaFoldDB" id="A0A540NPH3"/>
<protein>
    <submittedName>
        <fullName evidence="3">Uncharacterized protein</fullName>
    </submittedName>
</protein>
<reference evidence="3 4" key="1">
    <citation type="journal article" date="2019" name="G3 (Bethesda)">
        <title>Sequencing of a Wild Apple (Malus baccata) Genome Unravels the Differences Between Cultivated and Wild Apple Species Regarding Disease Resistance and Cold Tolerance.</title>
        <authorList>
            <person name="Chen X."/>
        </authorList>
    </citation>
    <scope>NUCLEOTIDE SEQUENCE [LARGE SCALE GENOMIC DNA]</scope>
    <source>
        <strain evidence="4">cv. Shandingzi</strain>
        <tissue evidence="3">Leaves</tissue>
    </source>
</reference>
<feature type="chain" id="PRO_5021938162" evidence="2">
    <location>
        <begin position="24"/>
        <end position="107"/>
    </location>
</feature>
<dbReference type="Proteomes" id="UP000315295">
    <property type="component" value="Unassembled WGS sequence"/>
</dbReference>
<dbReference type="STRING" id="106549.A0A540NPH3"/>
<evidence type="ECO:0000256" key="1">
    <source>
        <dbReference type="ARBA" id="ARBA00009500"/>
    </source>
</evidence>
<gene>
    <name evidence="3" type="ORF">C1H46_001571</name>
</gene>
<dbReference type="InterPro" id="IPR042178">
    <property type="entry name" value="Serpin_sf_1"/>
</dbReference>
<evidence type="ECO:0000256" key="2">
    <source>
        <dbReference type="SAM" id="SignalP"/>
    </source>
</evidence>
<evidence type="ECO:0000313" key="3">
    <source>
        <dbReference type="EMBL" id="TQE12925.1"/>
    </source>
</evidence>
<sequence length="107" mass="12204">MTMVYSWLSIHAVLSLIAADTKGHTPTEKKLLSFLKSKSTVDLNSLASDIVPLVFADQSPRGEPRLSFVNGLWVDKSTLLKPCFKRWWTVFTRRLEKKSISRPMPKK</sequence>
<organism evidence="3 4">
    <name type="scientific">Malus baccata</name>
    <name type="common">Siberian crab apple</name>
    <name type="synonym">Pyrus baccata</name>
    <dbReference type="NCBI Taxonomy" id="106549"/>
    <lineage>
        <taxon>Eukaryota</taxon>
        <taxon>Viridiplantae</taxon>
        <taxon>Streptophyta</taxon>
        <taxon>Embryophyta</taxon>
        <taxon>Tracheophyta</taxon>
        <taxon>Spermatophyta</taxon>
        <taxon>Magnoliopsida</taxon>
        <taxon>eudicotyledons</taxon>
        <taxon>Gunneridae</taxon>
        <taxon>Pentapetalae</taxon>
        <taxon>rosids</taxon>
        <taxon>fabids</taxon>
        <taxon>Rosales</taxon>
        <taxon>Rosaceae</taxon>
        <taxon>Amygdaloideae</taxon>
        <taxon>Maleae</taxon>
        <taxon>Malus</taxon>
    </lineage>
</organism>
<proteinExistence type="inferred from homology"/>
<accession>A0A540NPH3</accession>
<dbReference type="Gene3D" id="3.30.497.10">
    <property type="entry name" value="Antithrombin, subunit I, domain 2"/>
    <property type="match status" value="1"/>
</dbReference>
<name>A0A540NPH3_MALBA</name>
<keyword evidence="2" id="KW-0732">Signal</keyword>
<feature type="signal peptide" evidence="2">
    <location>
        <begin position="1"/>
        <end position="23"/>
    </location>
</feature>
<keyword evidence="4" id="KW-1185">Reference proteome</keyword>
<evidence type="ECO:0000313" key="4">
    <source>
        <dbReference type="Proteomes" id="UP000315295"/>
    </source>
</evidence>
<dbReference type="InterPro" id="IPR036186">
    <property type="entry name" value="Serpin_sf"/>
</dbReference>
<dbReference type="EMBL" id="VIEB01000015">
    <property type="protein sequence ID" value="TQE12925.1"/>
    <property type="molecule type" value="Genomic_DNA"/>
</dbReference>
<comment type="caution">
    <text evidence="3">The sequence shown here is derived from an EMBL/GenBank/DDBJ whole genome shotgun (WGS) entry which is preliminary data.</text>
</comment>
<comment type="similarity">
    <text evidence="1">Belongs to the serpin family.</text>
</comment>
<dbReference type="SUPFAM" id="SSF56574">
    <property type="entry name" value="Serpins"/>
    <property type="match status" value="1"/>
</dbReference>